<evidence type="ECO:0000313" key="3">
    <source>
        <dbReference type="EMBL" id="PKI38274.1"/>
    </source>
</evidence>
<comment type="caution">
    <text evidence="3">The sequence shown here is derived from an EMBL/GenBank/DDBJ whole genome shotgun (WGS) entry which is preliminary data.</text>
</comment>
<accession>A0A2I0I2Q7</accession>
<keyword evidence="4" id="KW-1185">Reference proteome</keyword>
<reference evidence="3 4" key="1">
    <citation type="submission" date="2017-11" db="EMBL/GenBank/DDBJ databases">
        <title>De-novo sequencing of pomegranate (Punica granatum L.) genome.</title>
        <authorList>
            <person name="Akparov Z."/>
            <person name="Amiraslanov A."/>
            <person name="Hajiyeva S."/>
            <person name="Abbasov M."/>
            <person name="Kaur K."/>
            <person name="Hamwieh A."/>
            <person name="Solovyev V."/>
            <person name="Salamov A."/>
            <person name="Braich B."/>
            <person name="Kosarev P."/>
            <person name="Mahmoud A."/>
            <person name="Hajiyev E."/>
            <person name="Babayeva S."/>
            <person name="Izzatullayeva V."/>
            <person name="Mammadov A."/>
            <person name="Mammadov A."/>
            <person name="Sharifova S."/>
            <person name="Ojaghi J."/>
            <person name="Eynullazada K."/>
            <person name="Bayramov B."/>
            <person name="Abdulazimova A."/>
            <person name="Shahmuradov I."/>
        </authorList>
    </citation>
    <scope>NUCLEOTIDE SEQUENCE [LARGE SCALE GENOMIC DNA]</scope>
    <source>
        <strain evidence="4">cv. AG2017</strain>
        <tissue evidence="3">Leaf</tissue>
    </source>
</reference>
<evidence type="ECO:0008006" key="5">
    <source>
        <dbReference type="Google" id="ProtNLM"/>
    </source>
</evidence>
<keyword evidence="2" id="KW-0812">Transmembrane</keyword>
<protein>
    <recommendedName>
        <fullName evidence="5">Late embryogenesis abundant protein LEA-2 subgroup domain-containing protein</fullName>
    </recommendedName>
</protein>
<evidence type="ECO:0000313" key="4">
    <source>
        <dbReference type="Proteomes" id="UP000233551"/>
    </source>
</evidence>
<organism evidence="3 4">
    <name type="scientific">Punica granatum</name>
    <name type="common">Pomegranate</name>
    <dbReference type="NCBI Taxonomy" id="22663"/>
    <lineage>
        <taxon>Eukaryota</taxon>
        <taxon>Viridiplantae</taxon>
        <taxon>Streptophyta</taxon>
        <taxon>Embryophyta</taxon>
        <taxon>Tracheophyta</taxon>
        <taxon>Spermatophyta</taxon>
        <taxon>Magnoliopsida</taxon>
        <taxon>eudicotyledons</taxon>
        <taxon>Gunneridae</taxon>
        <taxon>Pentapetalae</taxon>
        <taxon>rosids</taxon>
        <taxon>malvids</taxon>
        <taxon>Myrtales</taxon>
        <taxon>Lythraceae</taxon>
        <taxon>Punica</taxon>
    </lineage>
</organism>
<proteinExistence type="predicted"/>
<feature type="transmembrane region" description="Helical" evidence="2">
    <location>
        <begin position="39"/>
        <end position="65"/>
    </location>
</feature>
<sequence length="187" mass="21317">MVQGEQVRPLAPASDQPQSDGFEPDVHLKESRNQRCLKCCGCIAAVLLIQVVVIIGLIFTVFQVLNSQRVREGSEYHIFRVQQHDHDAVLPWDGGREAHGLPGRARPRRTMRMNTTVDIIPDTLMLSPNLSSGLLLTSSYLRIPRRMKMLNIIKKHVIMKMRRAMVVNISSQAIQEQKCKRRVNLEQ</sequence>
<name>A0A2I0I2Q7_PUNGR</name>
<dbReference type="Proteomes" id="UP000233551">
    <property type="component" value="Unassembled WGS sequence"/>
</dbReference>
<dbReference type="EMBL" id="PGOL01004155">
    <property type="protein sequence ID" value="PKI38274.1"/>
    <property type="molecule type" value="Genomic_DNA"/>
</dbReference>
<dbReference type="AlphaFoldDB" id="A0A2I0I2Q7"/>
<evidence type="ECO:0000256" key="2">
    <source>
        <dbReference type="SAM" id="Phobius"/>
    </source>
</evidence>
<feature type="region of interest" description="Disordered" evidence="1">
    <location>
        <begin position="1"/>
        <end position="25"/>
    </location>
</feature>
<evidence type="ECO:0000256" key="1">
    <source>
        <dbReference type="SAM" id="MobiDB-lite"/>
    </source>
</evidence>
<keyword evidence="2" id="KW-0472">Membrane</keyword>
<keyword evidence="2" id="KW-1133">Transmembrane helix</keyword>
<gene>
    <name evidence="3" type="ORF">CRG98_041321</name>
</gene>